<sequence>MSIPTSSSDLRPSRSAATLTLLRNIPGVYRLRRPRTLSKLCYLLLSTQALGDWALNVSKHARARRH</sequence>
<dbReference type="AlphaFoldDB" id="A0A5C3QMN1"/>
<gene>
    <name evidence="1" type="ORF">BDV98DRAFT_568157</name>
</gene>
<name>A0A5C3QMN1_9AGAR</name>
<evidence type="ECO:0000313" key="1">
    <source>
        <dbReference type="EMBL" id="TFL01489.1"/>
    </source>
</evidence>
<evidence type="ECO:0000313" key="2">
    <source>
        <dbReference type="Proteomes" id="UP000305067"/>
    </source>
</evidence>
<dbReference type="Proteomes" id="UP000305067">
    <property type="component" value="Unassembled WGS sequence"/>
</dbReference>
<dbReference type="EMBL" id="ML178825">
    <property type="protein sequence ID" value="TFL01489.1"/>
    <property type="molecule type" value="Genomic_DNA"/>
</dbReference>
<protein>
    <submittedName>
        <fullName evidence="1">Uncharacterized protein</fullName>
    </submittedName>
</protein>
<proteinExistence type="predicted"/>
<reference evidence="1 2" key="1">
    <citation type="journal article" date="2019" name="Nat. Ecol. Evol.">
        <title>Megaphylogeny resolves global patterns of mushroom evolution.</title>
        <authorList>
            <person name="Varga T."/>
            <person name="Krizsan K."/>
            <person name="Foldi C."/>
            <person name="Dima B."/>
            <person name="Sanchez-Garcia M."/>
            <person name="Sanchez-Ramirez S."/>
            <person name="Szollosi G.J."/>
            <person name="Szarkandi J.G."/>
            <person name="Papp V."/>
            <person name="Albert L."/>
            <person name="Andreopoulos W."/>
            <person name="Angelini C."/>
            <person name="Antonin V."/>
            <person name="Barry K.W."/>
            <person name="Bougher N.L."/>
            <person name="Buchanan P."/>
            <person name="Buyck B."/>
            <person name="Bense V."/>
            <person name="Catcheside P."/>
            <person name="Chovatia M."/>
            <person name="Cooper J."/>
            <person name="Damon W."/>
            <person name="Desjardin D."/>
            <person name="Finy P."/>
            <person name="Geml J."/>
            <person name="Haridas S."/>
            <person name="Hughes K."/>
            <person name="Justo A."/>
            <person name="Karasinski D."/>
            <person name="Kautmanova I."/>
            <person name="Kiss B."/>
            <person name="Kocsube S."/>
            <person name="Kotiranta H."/>
            <person name="LaButti K.M."/>
            <person name="Lechner B.E."/>
            <person name="Liimatainen K."/>
            <person name="Lipzen A."/>
            <person name="Lukacs Z."/>
            <person name="Mihaltcheva S."/>
            <person name="Morgado L.N."/>
            <person name="Niskanen T."/>
            <person name="Noordeloos M.E."/>
            <person name="Ohm R.A."/>
            <person name="Ortiz-Santana B."/>
            <person name="Ovrebo C."/>
            <person name="Racz N."/>
            <person name="Riley R."/>
            <person name="Savchenko A."/>
            <person name="Shiryaev A."/>
            <person name="Soop K."/>
            <person name="Spirin V."/>
            <person name="Szebenyi C."/>
            <person name="Tomsovsky M."/>
            <person name="Tulloss R.E."/>
            <person name="Uehling J."/>
            <person name="Grigoriev I.V."/>
            <person name="Vagvolgyi C."/>
            <person name="Papp T."/>
            <person name="Martin F.M."/>
            <person name="Miettinen O."/>
            <person name="Hibbett D.S."/>
            <person name="Nagy L.G."/>
        </authorList>
    </citation>
    <scope>NUCLEOTIDE SEQUENCE [LARGE SCALE GENOMIC DNA]</scope>
    <source>
        <strain evidence="1 2">CBS 309.79</strain>
    </source>
</reference>
<accession>A0A5C3QMN1</accession>
<organism evidence="1 2">
    <name type="scientific">Pterulicium gracile</name>
    <dbReference type="NCBI Taxonomy" id="1884261"/>
    <lineage>
        <taxon>Eukaryota</taxon>
        <taxon>Fungi</taxon>
        <taxon>Dikarya</taxon>
        <taxon>Basidiomycota</taxon>
        <taxon>Agaricomycotina</taxon>
        <taxon>Agaricomycetes</taxon>
        <taxon>Agaricomycetidae</taxon>
        <taxon>Agaricales</taxon>
        <taxon>Pleurotineae</taxon>
        <taxon>Pterulaceae</taxon>
        <taxon>Pterulicium</taxon>
    </lineage>
</organism>
<keyword evidence="2" id="KW-1185">Reference proteome</keyword>